<comment type="subcellular location">
    <subcellularLocation>
        <location evidence="1 11">Cell membrane</location>
        <topology evidence="1 11">Multi-pass membrane protein</topology>
    </subcellularLocation>
</comment>
<sequence>MVWSDFIQGILSLSLIGPGIGGNVLMFVGHVYMFVRGPEKRNIDLILMHLAFTNAMSLCAKGVSDVISAFHLSNFLSNVGCKAVIYLERVARGLSICTTCLLSVVQATTISSKATTWTKFKPQTARQLLHCLLCFWVFNILIGSNLLYYITSVNSMNRSAVTYYVKYCYMQPAEPIVRWLFLTLMAVRDLMFQGLMGWNSGCMASHLYVHHKCVLYLRSSRFTKKKTTSPEIRATQSILLLMACFLFFYWADFIFSFYIGSFLTNELTIFNIKIFLTLGYASLSPFMLIGRNVHLVHCW</sequence>
<dbReference type="Gene3D" id="1.20.1070.10">
    <property type="entry name" value="Rhodopsin 7-helix transmembrane proteins"/>
    <property type="match status" value="1"/>
</dbReference>
<keyword evidence="8 11" id="KW-0472">Membrane</keyword>
<dbReference type="Proteomes" id="UP000694863">
    <property type="component" value="Unplaced"/>
</dbReference>
<feature type="transmembrane region" description="Helical" evidence="11">
    <location>
        <begin position="238"/>
        <end position="263"/>
    </location>
</feature>
<evidence type="ECO:0000256" key="8">
    <source>
        <dbReference type="ARBA" id="ARBA00023136"/>
    </source>
</evidence>
<evidence type="ECO:0000256" key="5">
    <source>
        <dbReference type="ARBA" id="ARBA00022692"/>
    </source>
</evidence>
<feature type="domain" description="G-protein coupled receptors family 1 profile" evidence="12">
    <location>
        <begin position="22"/>
        <end position="288"/>
    </location>
</feature>
<evidence type="ECO:0000256" key="1">
    <source>
        <dbReference type="ARBA" id="ARBA00004651"/>
    </source>
</evidence>
<feature type="transmembrane region" description="Helical" evidence="11">
    <location>
        <begin position="195"/>
        <end position="217"/>
    </location>
</feature>
<evidence type="ECO:0000256" key="10">
    <source>
        <dbReference type="ARBA" id="ARBA00023224"/>
    </source>
</evidence>
<keyword evidence="9 11" id="KW-0675">Receptor</keyword>
<feature type="transmembrane region" description="Helical" evidence="11">
    <location>
        <begin position="269"/>
        <end position="289"/>
    </location>
</feature>
<keyword evidence="4 11" id="KW-0589">Pheromone response</keyword>
<dbReference type="SUPFAM" id="SSF81321">
    <property type="entry name" value="Family A G protein-coupled receptor-like"/>
    <property type="match status" value="1"/>
</dbReference>
<reference evidence="14" key="1">
    <citation type="submission" date="2025-08" db="UniProtKB">
        <authorList>
            <consortium name="RefSeq"/>
        </authorList>
    </citation>
    <scope>IDENTIFICATION</scope>
</reference>
<dbReference type="InterPro" id="IPR017452">
    <property type="entry name" value="GPCR_Rhodpsn_7TM"/>
</dbReference>
<organism evidence="13 14">
    <name type="scientific">Echinops telfairi</name>
    <name type="common">Lesser hedgehog tenrec</name>
    <dbReference type="NCBI Taxonomy" id="9371"/>
    <lineage>
        <taxon>Eukaryota</taxon>
        <taxon>Metazoa</taxon>
        <taxon>Chordata</taxon>
        <taxon>Craniata</taxon>
        <taxon>Vertebrata</taxon>
        <taxon>Euteleostomi</taxon>
        <taxon>Mammalia</taxon>
        <taxon>Eutheria</taxon>
        <taxon>Afrotheria</taxon>
        <taxon>Tenrecidae</taxon>
        <taxon>Tenrecinae</taxon>
        <taxon>Echinops</taxon>
    </lineage>
</organism>
<keyword evidence="7 11" id="KW-0297">G-protein coupled receptor</keyword>
<protein>
    <recommendedName>
        <fullName evidence="11">Vomeronasal type-1 receptor</fullName>
    </recommendedName>
</protein>
<feature type="transmembrane region" description="Helical" evidence="11">
    <location>
        <begin position="6"/>
        <end position="35"/>
    </location>
</feature>
<dbReference type="Pfam" id="PF03402">
    <property type="entry name" value="V1R"/>
    <property type="match status" value="1"/>
</dbReference>
<evidence type="ECO:0000256" key="11">
    <source>
        <dbReference type="RuleBase" id="RU364061"/>
    </source>
</evidence>
<evidence type="ECO:0000256" key="7">
    <source>
        <dbReference type="ARBA" id="ARBA00023040"/>
    </source>
</evidence>
<accession>A0ABM1VLJ3</accession>
<evidence type="ECO:0000256" key="4">
    <source>
        <dbReference type="ARBA" id="ARBA00022507"/>
    </source>
</evidence>
<dbReference type="GeneID" id="101660492"/>
<evidence type="ECO:0000256" key="6">
    <source>
        <dbReference type="ARBA" id="ARBA00022989"/>
    </source>
</evidence>
<proteinExistence type="inferred from homology"/>
<keyword evidence="13" id="KW-1185">Reference proteome</keyword>
<dbReference type="PROSITE" id="PS50262">
    <property type="entry name" value="G_PROTEIN_RECEP_F1_2"/>
    <property type="match status" value="1"/>
</dbReference>
<dbReference type="RefSeq" id="XP_030743034.1">
    <property type="nucleotide sequence ID" value="XM_030887174.1"/>
</dbReference>
<evidence type="ECO:0000256" key="9">
    <source>
        <dbReference type="ARBA" id="ARBA00023170"/>
    </source>
</evidence>
<name>A0ABM1VLJ3_ECHTE</name>
<keyword evidence="6 11" id="KW-1133">Transmembrane helix</keyword>
<evidence type="ECO:0000259" key="12">
    <source>
        <dbReference type="PROSITE" id="PS50262"/>
    </source>
</evidence>
<keyword evidence="3 11" id="KW-1003">Cell membrane</keyword>
<dbReference type="InterPro" id="IPR004072">
    <property type="entry name" value="Vmron_rcpt_1"/>
</dbReference>
<comment type="similarity">
    <text evidence="2 11">Belongs to the G-protein coupled receptor 1 family.</text>
</comment>
<evidence type="ECO:0000313" key="13">
    <source>
        <dbReference type="Proteomes" id="UP000694863"/>
    </source>
</evidence>
<gene>
    <name evidence="14" type="primary">LOC101660492</name>
</gene>
<evidence type="ECO:0000313" key="14">
    <source>
        <dbReference type="RefSeq" id="XP_030743034.1"/>
    </source>
</evidence>
<evidence type="ECO:0000256" key="2">
    <source>
        <dbReference type="ARBA" id="ARBA00010663"/>
    </source>
</evidence>
<evidence type="ECO:0000256" key="3">
    <source>
        <dbReference type="ARBA" id="ARBA00022475"/>
    </source>
</evidence>
<dbReference type="PANTHER" id="PTHR24062">
    <property type="entry name" value="VOMERONASAL TYPE-1 RECEPTOR"/>
    <property type="match status" value="1"/>
</dbReference>
<keyword evidence="10 11" id="KW-0807">Transducer</keyword>
<feature type="transmembrane region" description="Helical" evidence="11">
    <location>
        <begin position="128"/>
        <end position="150"/>
    </location>
</feature>
<keyword evidence="5 11" id="KW-0812">Transmembrane</keyword>